<evidence type="ECO:0000256" key="8">
    <source>
        <dbReference type="ARBA" id="ARBA00023033"/>
    </source>
</evidence>
<evidence type="ECO:0000256" key="1">
    <source>
        <dbReference type="ARBA" id="ARBA00004167"/>
    </source>
</evidence>
<keyword evidence="2 10" id="KW-0349">Heme</keyword>
<dbReference type="GO" id="GO:0016020">
    <property type="term" value="C:membrane"/>
    <property type="evidence" value="ECO:0007669"/>
    <property type="project" value="UniProtKB-SubCell"/>
</dbReference>
<evidence type="ECO:0000256" key="6">
    <source>
        <dbReference type="ARBA" id="ARBA00023002"/>
    </source>
</evidence>
<evidence type="ECO:0000256" key="11">
    <source>
        <dbReference type="SAM" id="Phobius"/>
    </source>
</evidence>
<dbReference type="FunFam" id="1.10.630.10:FF:000012">
    <property type="entry name" value="Cytochrome P450 family protein"/>
    <property type="match status" value="1"/>
</dbReference>
<evidence type="ECO:0000313" key="12">
    <source>
        <dbReference type="EMBL" id="KAG6529896.1"/>
    </source>
</evidence>
<dbReference type="Proteomes" id="UP000734854">
    <property type="component" value="Unassembled WGS sequence"/>
</dbReference>
<dbReference type="PANTHER" id="PTHR24298:SF800">
    <property type="entry name" value="CYTOCHROME P450 89A2-RELATED"/>
    <property type="match status" value="1"/>
</dbReference>
<evidence type="ECO:0000256" key="2">
    <source>
        <dbReference type="ARBA" id="ARBA00022617"/>
    </source>
</evidence>
<reference evidence="12 13" key="1">
    <citation type="submission" date="2020-08" db="EMBL/GenBank/DDBJ databases">
        <title>Plant Genome Project.</title>
        <authorList>
            <person name="Zhang R.-G."/>
        </authorList>
    </citation>
    <scope>NUCLEOTIDE SEQUENCE [LARGE SCALE GENOMIC DNA]</scope>
    <source>
        <tissue evidence="12">Rhizome</tissue>
    </source>
</reference>
<keyword evidence="4 10" id="KW-0479">Metal-binding</keyword>
<keyword evidence="13" id="KW-1185">Reference proteome</keyword>
<evidence type="ECO:0000256" key="9">
    <source>
        <dbReference type="ARBA" id="ARBA00023136"/>
    </source>
</evidence>
<comment type="subcellular location">
    <subcellularLocation>
        <location evidence="1">Membrane</location>
        <topology evidence="1">Single-pass membrane protein</topology>
    </subcellularLocation>
</comment>
<proteinExistence type="inferred from homology"/>
<evidence type="ECO:0000256" key="10">
    <source>
        <dbReference type="RuleBase" id="RU000461"/>
    </source>
</evidence>
<dbReference type="InterPro" id="IPR051103">
    <property type="entry name" value="Plant_metabolite_P450s"/>
</dbReference>
<evidence type="ECO:0000256" key="4">
    <source>
        <dbReference type="ARBA" id="ARBA00022723"/>
    </source>
</evidence>
<dbReference type="GO" id="GO:0020037">
    <property type="term" value="F:heme binding"/>
    <property type="evidence" value="ECO:0007669"/>
    <property type="project" value="InterPro"/>
</dbReference>
<keyword evidence="3 11" id="KW-0812">Transmembrane</keyword>
<accession>A0A8J5I6W1</accession>
<gene>
    <name evidence="12" type="ORF">ZIOFF_012113</name>
</gene>
<evidence type="ECO:0008006" key="14">
    <source>
        <dbReference type="Google" id="ProtNLM"/>
    </source>
</evidence>
<dbReference type="PROSITE" id="PS00086">
    <property type="entry name" value="CYTOCHROME_P450"/>
    <property type="match status" value="1"/>
</dbReference>
<evidence type="ECO:0000256" key="3">
    <source>
        <dbReference type="ARBA" id="ARBA00022692"/>
    </source>
</evidence>
<protein>
    <recommendedName>
        <fullName evidence="14">Cytochrome P450</fullName>
    </recommendedName>
</protein>
<dbReference type="GO" id="GO:0016709">
    <property type="term" value="F:oxidoreductase activity, acting on paired donors, with incorporation or reduction of molecular oxygen, NAD(P)H as one donor, and incorporation of one atom of oxygen"/>
    <property type="evidence" value="ECO:0007669"/>
    <property type="project" value="TreeGrafter"/>
</dbReference>
<evidence type="ECO:0000313" key="13">
    <source>
        <dbReference type="Proteomes" id="UP000734854"/>
    </source>
</evidence>
<keyword evidence="5 11" id="KW-1133">Transmembrane helix</keyword>
<comment type="caution">
    <text evidence="12">The sequence shown here is derived from an EMBL/GenBank/DDBJ whole genome shotgun (WGS) entry which is preliminary data.</text>
</comment>
<dbReference type="EMBL" id="JACMSC010000003">
    <property type="protein sequence ID" value="KAG6529896.1"/>
    <property type="molecule type" value="Genomic_DNA"/>
</dbReference>
<dbReference type="InterPro" id="IPR017972">
    <property type="entry name" value="Cyt_P450_CS"/>
</dbReference>
<evidence type="ECO:0000256" key="7">
    <source>
        <dbReference type="ARBA" id="ARBA00023004"/>
    </source>
</evidence>
<organism evidence="12 13">
    <name type="scientific">Zingiber officinale</name>
    <name type="common">Ginger</name>
    <name type="synonym">Amomum zingiber</name>
    <dbReference type="NCBI Taxonomy" id="94328"/>
    <lineage>
        <taxon>Eukaryota</taxon>
        <taxon>Viridiplantae</taxon>
        <taxon>Streptophyta</taxon>
        <taxon>Embryophyta</taxon>
        <taxon>Tracheophyta</taxon>
        <taxon>Spermatophyta</taxon>
        <taxon>Magnoliopsida</taxon>
        <taxon>Liliopsida</taxon>
        <taxon>Zingiberales</taxon>
        <taxon>Zingiberaceae</taxon>
        <taxon>Zingiber</taxon>
    </lineage>
</organism>
<comment type="similarity">
    <text evidence="10">Belongs to the cytochrome P450 family.</text>
</comment>
<name>A0A8J5I6W1_ZINOF</name>
<keyword evidence="8 10" id="KW-0503">Monooxygenase</keyword>
<dbReference type="OrthoDB" id="1055148at2759"/>
<dbReference type="PANTHER" id="PTHR24298">
    <property type="entry name" value="FLAVONOID 3'-MONOOXYGENASE-RELATED"/>
    <property type="match status" value="1"/>
</dbReference>
<sequence>MKMASIETGDTLFLLLTLSLCLIAWFLLSSFTKKTKQQRLRLPPGPPHVPLLTPLRFLRRSSFDLEPLLRRFRAKYGPIFALRLTKNPSIFIADPALTHDALVRNGAAFSDRPFGNQANRLLNANQTAITSAAYGPLWRTLRRNLTAVVLHPSRIRRYADARRWVLGILFSRLRAQAAAEEGVVVVMQNFQFAMFSLLALVCFGEKLDEKTIEAIEEVQKTANASFAKRAVFSFFPTVTKIVFRRLWNSLLELRRRQEALFLPLIRARREIRRVRKSQGVEIEEGGVYSYVDSLLDLRAPFSGGERELTEGEMLTLCSEVLSGGTDTTATALQWIMAHLVKEPHIQEKLYEEIRRVEAEEGETITEEMLQQNKLPYLKAVIMEGLRRHPPGHFVLPHTVKEDMEFHGHLIPTGAVVNFTVAEMQWDEKVWPTPMEFRPERFLPGGEGEDVDITGSREIKMMPFGVGRRICPGLVLALLHLEFFVANLVKEFQWKPAAEGEEVDLTETLELTVIMKHPLRARITTRPSIAN</sequence>
<dbReference type="Pfam" id="PF00067">
    <property type="entry name" value="p450"/>
    <property type="match status" value="1"/>
</dbReference>
<evidence type="ECO:0000256" key="5">
    <source>
        <dbReference type="ARBA" id="ARBA00022989"/>
    </source>
</evidence>
<keyword evidence="7 10" id="KW-0408">Iron</keyword>
<keyword evidence="6 10" id="KW-0560">Oxidoreductase</keyword>
<keyword evidence="9 11" id="KW-0472">Membrane</keyword>
<feature type="transmembrane region" description="Helical" evidence="11">
    <location>
        <begin position="12"/>
        <end position="31"/>
    </location>
</feature>
<dbReference type="GO" id="GO:0005506">
    <property type="term" value="F:iron ion binding"/>
    <property type="evidence" value="ECO:0007669"/>
    <property type="project" value="InterPro"/>
</dbReference>
<dbReference type="CDD" id="cd11075">
    <property type="entry name" value="CYP77_89"/>
    <property type="match status" value="1"/>
</dbReference>
<dbReference type="AlphaFoldDB" id="A0A8J5I6W1"/>
<dbReference type="InterPro" id="IPR001128">
    <property type="entry name" value="Cyt_P450"/>
</dbReference>